<dbReference type="GeneID" id="30198874"/>
<dbReference type="GO" id="GO:0005935">
    <property type="term" value="C:cellular bud neck"/>
    <property type="evidence" value="ECO:0007669"/>
    <property type="project" value="EnsemblFungi"/>
</dbReference>
<organism evidence="8 9">
    <name type="scientific">Wickerhamomyces anomalus (strain ATCC 58044 / CBS 1984 / NCYC 433 / NRRL Y-366-8)</name>
    <name type="common">Yeast</name>
    <name type="synonym">Hansenula anomala</name>
    <dbReference type="NCBI Taxonomy" id="683960"/>
    <lineage>
        <taxon>Eukaryota</taxon>
        <taxon>Fungi</taxon>
        <taxon>Dikarya</taxon>
        <taxon>Ascomycota</taxon>
        <taxon>Saccharomycotina</taxon>
        <taxon>Saccharomycetes</taxon>
        <taxon>Phaffomycetales</taxon>
        <taxon>Wickerhamomycetaceae</taxon>
        <taxon>Wickerhamomyces</taxon>
    </lineage>
</organism>
<dbReference type="InterPro" id="IPR014767">
    <property type="entry name" value="DAD_dom"/>
</dbReference>
<dbReference type="FunFam" id="6.10.30.50:FF:000001">
    <property type="entry name" value="Cytokinesis sepA protein"/>
    <property type="match status" value="1"/>
</dbReference>
<dbReference type="GO" id="GO:0043332">
    <property type="term" value="C:mating projection tip"/>
    <property type="evidence" value="ECO:0007669"/>
    <property type="project" value="EnsemblFungi"/>
</dbReference>
<proteinExistence type="inferred from homology"/>
<dbReference type="InterPro" id="IPR014768">
    <property type="entry name" value="GBD/FH3_dom"/>
</dbReference>
<evidence type="ECO:0000256" key="4">
    <source>
        <dbReference type="SAM" id="MobiDB-lite"/>
    </source>
</evidence>
<feature type="compositionally biased region" description="Basic and acidic residues" evidence="4">
    <location>
        <begin position="66"/>
        <end position="78"/>
    </location>
</feature>
<evidence type="ECO:0000259" key="5">
    <source>
        <dbReference type="PROSITE" id="PS51231"/>
    </source>
</evidence>
<dbReference type="InterPro" id="IPR010472">
    <property type="entry name" value="FH3_dom"/>
</dbReference>
<dbReference type="PANTHER" id="PTHR47102:SF2">
    <property type="entry name" value="PROTEIN BNI1"/>
    <property type="match status" value="1"/>
</dbReference>
<dbReference type="SUPFAM" id="SSF101447">
    <property type="entry name" value="Formin homology 2 domain (FH2 domain)"/>
    <property type="match status" value="1"/>
</dbReference>
<dbReference type="GO" id="GO:0071474">
    <property type="term" value="P:cellular hyperosmotic response"/>
    <property type="evidence" value="ECO:0007669"/>
    <property type="project" value="EnsemblFungi"/>
</dbReference>
<dbReference type="InterPro" id="IPR010473">
    <property type="entry name" value="GTPase-bd"/>
</dbReference>
<dbReference type="OrthoDB" id="1104827at2759"/>
<dbReference type="GO" id="GO:0042802">
    <property type="term" value="F:identical protein binding"/>
    <property type="evidence" value="ECO:0007669"/>
    <property type="project" value="EnsemblFungi"/>
</dbReference>
<keyword evidence="1 3" id="KW-0175">Coiled coil</keyword>
<evidence type="ECO:0000313" key="8">
    <source>
        <dbReference type="EMBL" id="ODQ61457.1"/>
    </source>
</evidence>
<dbReference type="GO" id="GO:0051016">
    <property type="term" value="P:barbed-end actin filament capping"/>
    <property type="evidence" value="ECO:0007669"/>
    <property type="project" value="EnsemblFungi"/>
</dbReference>
<feature type="compositionally biased region" description="Polar residues" evidence="4">
    <location>
        <begin position="46"/>
        <end position="64"/>
    </location>
</feature>
<dbReference type="Pfam" id="PF02181">
    <property type="entry name" value="FH2"/>
    <property type="match status" value="1"/>
</dbReference>
<dbReference type="GO" id="GO:0032880">
    <property type="term" value="P:regulation of protein localization"/>
    <property type="evidence" value="ECO:0007669"/>
    <property type="project" value="EnsemblFungi"/>
</dbReference>
<feature type="compositionally biased region" description="Pro residues" evidence="4">
    <location>
        <begin position="982"/>
        <end position="1008"/>
    </location>
</feature>
<dbReference type="GO" id="GO:0007118">
    <property type="term" value="P:budding cell apical bud growth"/>
    <property type="evidence" value="ECO:0007669"/>
    <property type="project" value="EnsemblFungi"/>
</dbReference>
<evidence type="ECO:0000313" key="9">
    <source>
        <dbReference type="Proteomes" id="UP000094112"/>
    </source>
</evidence>
<dbReference type="GO" id="GO:0032153">
    <property type="term" value="C:cell division site"/>
    <property type="evidence" value="ECO:0007669"/>
    <property type="project" value="EnsemblFungi"/>
</dbReference>
<dbReference type="GO" id="GO:0070649">
    <property type="term" value="P:formin-nucleated actin cable assembly"/>
    <property type="evidence" value="ECO:0007669"/>
    <property type="project" value="EnsemblFungi"/>
</dbReference>
<dbReference type="Pfam" id="PF06371">
    <property type="entry name" value="Drf_GBD"/>
    <property type="match status" value="1"/>
</dbReference>
<dbReference type="Pfam" id="PF06367">
    <property type="entry name" value="Drf_FH3"/>
    <property type="match status" value="1"/>
</dbReference>
<feature type="domain" description="FH2" evidence="7">
    <location>
        <begin position="1070"/>
        <end position="1484"/>
    </location>
</feature>
<dbReference type="SUPFAM" id="SSF48371">
    <property type="entry name" value="ARM repeat"/>
    <property type="match status" value="1"/>
</dbReference>
<dbReference type="InterPro" id="IPR015425">
    <property type="entry name" value="FH2_Formin"/>
</dbReference>
<evidence type="ECO:0000256" key="2">
    <source>
        <dbReference type="ARBA" id="ARBA00037935"/>
    </source>
</evidence>
<dbReference type="GO" id="GO:0000133">
    <property type="term" value="C:polarisome"/>
    <property type="evidence" value="ECO:0007669"/>
    <property type="project" value="EnsemblFungi"/>
</dbReference>
<feature type="compositionally biased region" description="Basic and acidic residues" evidence="4">
    <location>
        <begin position="1463"/>
        <end position="1486"/>
    </location>
</feature>
<feature type="coiled-coil region" evidence="3">
    <location>
        <begin position="726"/>
        <end position="777"/>
    </location>
</feature>
<evidence type="ECO:0008006" key="10">
    <source>
        <dbReference type="Google" id="ProtNLM"/>
    </source>
</evidence>
<feature type="compositionally biased region" description="Basic and acidic residues" evidence="4">
    <location>
        <begin position="923"/>
        <end position="946"/>
    </location>
</feature>
<evidence type="ECO:0000259" key="6">
    <source>
        <dbReference type="PROSITE" id="PS51232"/>
    </source>
</evidence>
<dbReference type="PRINTS" id="PR01217">
    <property type="entry name" value="PRICHEXTENSN"/>
</dbReference>
<name>A0A1E3P9A2_WICAA</name>
<dbReference type="EMBL" id="KV454209">
    <property type="protein sequence ID" value="ODQ61457.1"/>
    <property type="molecule type" value="Genomic_DNA"/>
</dbReference>
<feature type="region of interest" description="Disordered" evidence="4">
    <location>
        <begin position="923"/>
        <end position="1070"/>
    </location>
</feature>
<dbReference type="InterPro" id="IPR051661">
    <property type="entry name" value="Actin_filament_regulator"/>
</dbReference>
<dbReference type="GO" id="GO:0005934">
    <property type="term" value="C:cellular bud tip"/>
    <property type="evidence" value="ECO:0007669"/>
    <property type="project" value="EnsemblFungi"/>
</dbReference>
<comment type="similarity">
    <text evidence="2">Belongs to the formin homology family. BNI1 subfamily.</text>
</comment>
<feature type="region of interest" description="Disordered" evidence="4">
    <location>
        <begin position="1"/>
        <end position="148"/>
    </location>
</feature>
<sequence length="1666" mass="188352">MKKRSDQEASRQSSVRSNATDHQKSNSGSLLSNIRKFSKNNKSEEPTNVSSLNISNPQLQQQQPPGRHDGFQHTDSPYKKRQPSISSSYSNQSQNSLPLSKATTLNNSNHSTYDTSPPSPQHSRRSSTWTTNTSANDDYRSYTTPKKSALQRIHTNNSVMSSTSASTGVGNDFVLEQPKESWEIDEMFNELMTKRDFKSLPDAAKKQMKEYPVSKKWMLIYQDALSERKKQERSKKGGENPATPETYVRLLMDKSISVRQLGNLWVSLRTEPVDWVRDFIDAQGPVALATVLQQLHTRSTTDLLNDEFLEKEISIIRCLRTIINNQRGADYALDSKICVPAITGALISTKLATRRLVTDMLSFLAHFRSPEGYDQVLRALNSIPPDNIHFQAKSLDKRNSIISQPGSSGLKRFEQWLRVVEQTLEGRGKMGSMVGASDELKSSGAGGESQLVDYALATMVLVNSIAEGGADFKTRTHIRAQLKSGGLQKIFKKFHKLHSELINDKIREFEDAAAEDYEALLTSERIGEDVDLNDPISLVQNIWGKIQHSEAESYFLSAIQHLFLNQSDSSKSPSSTDTIRSYRLIDGLISNITMGASSNEDAALNVAIHRLYDGLQTDEVARRAILESREATKRAEEAVAERDELARQISLGSDGMMTRLTNEIKEQEIVLLRQRKMNENLSTELEELKRKHILEKHEQELEMREMLILLNNANEGAGSLPKTQLVDKLKNQLSRKKNQYRLDNKKYGSSVEPNGRLRALRDQMEDIEQQARELEMTNFVEKKRDTIVSPSVQSSPEKPSKEDDLAKLESLRRKLDTLQNQSNDILKFDTDAKQKELMNKQKLMAMDRLKELQSRFKNLNIDFSPSESMAGEGYRSLDPKSNDKLHDELAEIERLSEKLQDELLIQDQVPSKSFLESLEAKYMRGQKQPEGKPDYSYRSSVADKVRSSKGFEPSFLKELTSTVGKKDAIPDAEPGFENQAEAPPPKPLNEPFKSPSPTPPPPPPPMPPSLSGGAPAPAPPPLPPHAPPPPAPPLPGSKGPSPPPPPPPFPMPKSRTPIPSPLLPQSPSLFERYPRPKKKLKQLHWEKVETTENSFWEDAAAEKVASDLLDKGIFDELENIFAAKEIKKLATKKQGEAEKLTFLARDVSQQFSINLHMFSSLSDEQLVNKVLRCDKSVLELPNVIEFLSKQELSEIPNGLARNLEPYRTIWAKGFEKSPEKDPNELHRSDRIYLELFYNLQDYWPSRMRAIRVITSYEKEYNDLVHKLRLIDEATDHIQNSQHLRKVFDIILAVGNYMNDTSKQAQGFKLSTLQRLTFMKDDKNSITFLHYVEKVVRKAYPDEEKFLEELSNCYDVAKVSVEQLANDSKDFTQSIKNVETSIDIGNLSDSSKFHPRDKVLTKVLPVLPEARRKGELLNDQTKLTIIEFEKLMRYFGEDPTDSFSKNSFFRKFVDFMNDYKKARRENLAREEEERAYEQRKKMMETPKRSVSGTPTTQQGDDGGENVMDSLLEKLKAAGPSKGQASSARKRALARKNLLQHKKVTDSDEEDDDNELDSRDQSPSKVVSPQKTGSSMNENEKAETHEDDDDDVGSRARNLLQELRGGGATPTPDSGLSRVQLLRQQQRLKRKQSAAENLSSAELDSGVSTPDIKEEPEENLQEDTKVDE</sequence>
<dbReference type="PANTHER" id="PTHR47102">
    <property type="entry name" value="PROTEIN BNI1"/>
    <property type="match status" value="1"/>
</dbReference>
<feature type="compositionally biased region" description="Polar residues" evidence="4">
    <location>
        <begin position="1632"/>
        <end position="1646"/>
    </location>
</feature>
<dbReference type="Gene3D" id="6.10.30.50">
    <property type="match status" value="1"/>
</dbReference>
<feature type="region of interest" description="Disordered" evidence="4">
    <location>
        <begin position="785"/>
        <end position="804"/>
    </location>
</feature>
<feature type="domain" description="DAD" evidence="5">
    <location>
        <begin position="1499"/>
        <end position="1531"/>
    </location>
</feature>
<dbReference type="Gene3D" id="1.25.10.10">
    <property type="entry name" value="Leucine-rich Repeat Variant"/>
    <property type="match status" value="1"/>
</dbReference>
<dbReference type="FunFam" id="1.20.58.2220:FF:000006">
    <property type="entry name" value="Cytokinesis protein sepA"/>
    <property type="match status" value="1"/>
</dbReference>
<feature type="domain" description="GBD/FH3" evidence="6">
    <location>
        <begin position="176"/>
        <end position="600"/>
    </location>
</feature>
<dbReference type="GO" id="GO:1903475">
    <property type="term" value="P:mitotic actomyosin contractile ring assembly"/>
    <property type="evidence" value="ECO:0007669"/>
    <property type="project" value="EnsemblFungi"/>
</dbReference>
<protein>
    <recommendedName>
        <fullName evidence="10">FH2 domain-containing protein</fullName>
    </recommendedName>
</protein>
<feature type="compositionally biased region" description="Polar residues" evidence="4">
    <location>
        <begin position="1561"/>
        <end position="1575"/>
    </location>
</feature>
<dbReference type="STRING" id="683960.A0A1E3P9A2"/>
<accession>A0A1E3P9A2</accession>
<evidence type="ECO:0000256" key="3">
    <source>
        <dbReference type="SAM" id="Coils"/>
    </source>
</evidence>
<dbReference type="InterPro" id="IPR016024">
    <property type="entry name" value="ARM-type_fold"/>
</dbReference>
<feature type="region of interest" description="Disordered" evidence="4">
    <location>
        <begin position="1463"/>
        <end position="1666"/>
    </location>
</feature>
<dbReference type="Gene3D" id="1.20.58.2220">
    <property type="entry name" value="Formin, FH2 domain"/>
    <property type="match status" value="1"/>
</dbReference>
<feature type="compositionally biased region" description="Low complexity" evidence="4">
    <location>
        <begin position="83"/>
        <end position="100"/>
    </location>
</feature>
<dbReference type="GO" id="GO:0000132">
    <property type="term" value="P:establishment of mitotic spindle orientation"/>
    <property type="evidence" value="ECO:0007669"/>
    <property type="project" value="EnsemblFungi"/>
</dbReference>
<gene>
    <name evidence="8" type="ORF">WICANDRAFT_29580</name>
</gene>
<dbReference type="PROSITE" id="PS51444">
    <property type="entry name" value="FH2"/>
    <property type="match status" value="1"/>
</dbReference>
<dbReference type="SMART" id="SM01139">
    <property type="entry name" value="Drf_FH3"/>
    <property type="match status" value="1"/>
</dbReference>
<dbReference type="GO" id="GO:0005884">
    <property type="term" value="C:actin filament"/>
    <property type="evidence" value="ECO:0007669"/>
    <property type="project" value="EnsemblFungi"/>
</dbReference>
<dbReference type="PROSITE" id="PS51232">
    <property type="entry name" value="GBD_FH3"/>
    <property type="match status" value="1"/>
</dbReference>
<dbReference type="GO" id="GO:0000131">
    <property type="term" value="C:incipient cellular bud site"/>
    <property type="evidence" value="ECO:0007669"/>
    <property type="project" value="EnsemblFungi"/>
</dbReference>
<dbReference type="GO" id="GO:0003779">
    <property type="term" value="F:actin binding"/>
    <property type="evidence" value="ECO:0007669"/>
    <property type="project" value="InterPro"/>
</dbReference>
<dbReference type="SMART" id="SM01140">
    <property type="entry name" value="Drf_GBD"/>
    <property type="match status" value="1"/>
</dbReference>
<feature type="compositionally biased region" description="Basic residues" evidence="4">
    <location>
        <begin position="1526"/>
        <end position="1540"/>
    </location>
</feature>
<dbReference type="GO" id="GO:0005829">
    <property type="term" value="C:cytosol"/>
    <property type="evidence" value="ECO:0007669"/>
    <property type="project" value="EnsemblFungi"/>
</dbReference>
<feature type="coiled-coil region" evidence="3">
    <location>
        <begin position="628"/>
        <end position="698"/>
    </location>
</feature>
<keyword evidence="9" id="KW-1185">Reference proteome</keyword>
<feature type="compositionally biased region" description="Pro residues" evidence="4">
    <location>
        <begin position="1016"/>
        <end position="1051"/>
    </location>
</feature>
<dbReference type="GO" id="GO:0045010">
    <property type="term" value="P:actin nucleation"/>
    <property type="evidence" value="ECO:0007669"/>
    <property type="project" value="EnsemblFungi"/>
</dbReference>
<feature type="compositionally biased region" description="Polar residues" evidence="4">
    <location>
        <begin position="101"/>
        <end position="115"/>
    </location>
</feature>
<dbReference type="InterPro" id="IPR042201">
    <property type="entry name" value="FH2_Formin_sf"/>
</dbReference>
<dbReference type="Proteomes" id="UP000094112">
    <property type="component" value="Unassembled WGS sequence"/>
</dbReference>
<dbReference type="GO" id="GO:0005522">
    <property type="term" value="F:profilin binding"/>
    <property type="evidence" value="ECO:0007669"/>
    <property type="project" value="EnsemblFungi"/>
</dbReference>
<dbReference type="GO" id="GO:0031267">
    <property type="term" value="F:small GTPase binding"/>
    <property type="evidence" value="ECO:0007669"/>
    <property type="project" value="InterPro"/>
</dbReference>
<evidence type="ECO:0000256" key="1">
    <source>
        <dbReference type="ARBA" id="ARBA00023054"/>
    </source>
</evidence>
<dbReference type="PROSITE" id="PS51231">
    <property type="entry name" value="DAD"/>
    <property type="match status" value="1"/>
</dbReference>
<evidence type="ECO:0000259" key="7">
    <source>
        <dbReference type="PROSITE" id="PS51444"/>
    </source>
</evidence>
<dbReference type="FunFam" id="1.25.10.10:FF:000898">
    <property type="entry name" value="Formin BNI1"/>
    <property type="match status" value="1"/>
</dbReference>
<dbReference type="InterPro" id="IPR011989">
    <property type="entry name" value="ARM-like"/>
</dbReference>
<dbReference type="RefSeq" id="XP_019040664.1">
    <property type="nucleotide sequence ID" value="XM_019181628.1"/>
</dbReference>
<reference evidence="8 9" key="1">
    <citation type="journal article" date="2016" name="Proc. Natl. Acad. Sci. U.S.A.">
        <title>Comparative genomics of biotechnologically important yeasts.</title>
        <authorList>
            <person name="Riley R."/>
            <person name="Haridas S."/>
            <person name="Wolfe K.H."/>
            <person name="Lopes M.R."/>
            <person name="Hittinger C.T."/>
            <person name="Goeker M."/>
            <person name="Salamov A.A."/>
            <person name="Wisecaver J.H."/>
            <person name="Long T.M."/>
            <person name="Calvey C.H."/>
            <person name="Aerts A.L."/>
            <person name="Barry K.W."/>
            <person name="Choi C."/>
            <person name="Clum A."/>
            <person name="Coughlan A.Y."/>
            <person name="Deshpande S."/>
            <person name="Douglass A.P."/>
            <person name="Hanson S.J."/>
            <person name="Klenk H.-P."/>
            <person name="LaButti K.M."/>
            <person name="Lapidus A."/>
            <person name="Lindquist E.A."/>
            <person name="Lipzen A.M."/>
            <person name="Meier-Kolthoff J.P."/>
            <person name="Ohm R.A."/>
            <person name="Otillar R.P."/>
            <person name="Pangilinan J.L."/>
            <person name="Peng Y."/>
            <person name="Rokas A."/>
            <person name="Rosa C.A."/>
            <person name="Scheuner C."/>
            <person name="Sibirny A.A."/>
            <person name="Slot J.C."/>
            <person name="Stielow J.B."/>
            <person name="Sun H."/>
            <person name="Kurtzman C.P."/>
            <person name="Blackwell M."/>
            <person name="Grigoriev I.V."/>
            <person name="Jeffries T.W."/>
        </authorList>
    </citation>
    <scope>NUCLEOTIDE SEQUENCE [LARGE SCALE GENOMIC DNA]</scope>
    <source>
        <strain evidence="9">ATCC 58044 / CBS 1984 / NCYC 433 / NRRL Y-366-8</strain>
    </source>
</reference>
<feature type="compositionally biased region" description="Polar residues" evidence="4">
    <location>
        <begin position="788"/>
        <end position="797"/>
    </location>
</feature>
<dbReference type="Gene3D" id="1.10.238.150">
    <property type="entry name" value="Formin, FH3 diaphanous domain"/>
    <property type="match status" value="1"/>
</dbReference>
<dbReference type="SMART" id="SM00498">
    <property type="entry name" value="FH2"/>
    <property type="match status" value="1"/>
</dbReference>